<dbReference type="InterPro" id="IPR029057">
    <property type="entry name" value="PRTase-like"/>
</dbReference>
<dbReference type="EMBL" id="CP060828">
    <property type="protein sequence ID" value="QNP75936.1"/>
    <property type="molecule type" value="Genomic_DNA"/>
</dbReference>
<dbReference type="PANTHER" id="PTHR47505:SF1">
    <property type="entry name" value="DNA UTILIZATION PROTEIN YHGH"/>
    <property type="match status" value="1"/>
</dbReference>
<accession>A0A7H0IT20</accession>
<dbReference type="Gene3D" id="3.40.50.2020">
    <property type="match status" value="1"/>
</dbReference>
<proteinExistence type="predicted"/>
<dbReference type="Proteomes" id="UP000516052">
    <property type="component" value="Chromosome"/>
</dbReference>
<evidence type="ECO:0000313" key="2">
    <source>
        <dbReference type="Proteomes" id="UP000516052"/>
    </source>
</evidence>
<name>A0A7H0IT20_9ACTN</name>
<sequence>MLPGECAGCGRARTVLCAECREELSGRSARWVRPVAATAGLPPVCAAGPYAGAVREVLLAHKERGALGLVGALGAGLAQAVRVGVGGVLDAEAEGDAVRGARGVGERPARAGGVRAEGPGVSAGGGGVWGEGLGVPGGALGREPAGGGGVLIVPVPSARWAVRARGHDPVRRVALVAAGVLRRGGVDVRVAAVLRQRAGVRDQAGLGPRERRENLAGALRVGGAGARVLRGRAVVLVDDVVTTGASLAEAARVVGEACEGGGEEVSGDIAQAGPDRVERRRRGVLCAAVVAGSPDSFEINRN</sequence>
<evidence type="ECO:0000313" key="1">
    <source>
        <dbReference type="EMBL" id="QNP75936.1"/>
    </source>
</evidence>
<protein>
    <submittedName>
        <fullName evidence="1">ComF family protein</fullName>
    </submittedName>
</protein>
<dbReference type="InterPro" id="IPR051910">
    <property type="entry name" value="ComF/GntX_DNA_util-trans"/>
</dbReference>
<organism evidence="1 2">
    <name type="scientific">Streptomyces roseirectus</name>
    <dbReference type="NCBI Taxonomy" id="2768066"/>
    <lineage>
        <taxon>Bacteria</taxon>
        <taxon>Bacillati</taxon>
        <taxon>Actinomycetota</taxon>
        <taxon>Actinomycetes</taxon>
        <taxon>Kitasatosporales</taxon>
        <taxon>Streptomycetaceae</taxon>
        <taxon>Streptomyces</taxon>
    </lineage>
</organism>
<gene>
    <name evidence="1" type="ORF">IAG44_25025</name>
</gene>
<dbReference type="KEGG" id="sroi:IAG44_25025"/>
<keyword evidence="2" id="KW-1185">Reference proteome</keyword>
<dbReference type="SUPFAM" id="SSF53271">
    <property type="entry name" value="PRTase-like"/>
    <property type="match status" value="1"/>
</dbReference>
<dbReference type="AlphaFoldDB" id="A0A7H0IT20"/>
<dbReference type="PANTHER" id="PTHR47505">
    <property type="entry name" value="DNA UTILIZATION PROTEIN YHGH"/>
    <property type="match status" value="1"/>
</dbReference>
<reference evidence="1 2" key="1">
    <citation type="submission" date="2020-08" db="EMBL/GenBank/DDBJ databases">
        <title>A novel species.</title>
        <authorList>
            <person name="Gao J."/>
        </authorList>
    </citation>
    <scope>NUCLEOTIDE SEQUENCE [LARGE SCALE GENOMIC DNA]</scope>
    <source>
        <strain evidence="1 2">CRXT-G-22</strain>
    </source>
</reference>